<feature type="transmembrane region" description="Helical" evidence="1">
    <location>
        <begin position="182"/>
        <end position="209"/>
    </location>
</feature>
<gene>
    <name evidence="3" type="ORF">Fuma_02339</name>
</gene>
<dbReference type="OrthoDB" id="229702at2"/>
<feature type="domain" description="DUF6798" evidence="2">
    <location>
        <begin position="447"/>
        <end position="507"/>
    </location>
</feature>
<feature type="transmembrane region" description="Helical" evidence="1">
    <location>
        <begin position="380"/>
        <end position="400"/>
    </location>
</feature>
<feature type="transmembrane region" description="Helical" evidence="1">
    <location>
        <begin position="21"/>
        <end position="42"/>
    </location>
</feature>
<accession>A0A1P8WFC5</accession>
<dbReference type="EMBL" id="CP017641">
    <property type="protein sequence ID" value="APZ92727.1"/>
    <property type="molecule type" value="Genomic_DNA"/>
</dbReference>
<dbReference type="AlphaFoldDB" id="A0A1P8WFC5"/>
<dbReference type="Proteomes" id="UP000187735">
    <property type="component" value="Chromosome"/>
</dbReference>
<name>A0A1P8WFC5_9PLAN</name>
<keyword evidence="1" id="KW-0812">Transmembrane</keyword>
<organism evidence="3 4">
    <name type="scientific">Fuerstiella marisgermanici</name>
    <dbReference type="NCBI Taxonomy" id="1891926"/>
    <lineage>
        <taxon>Bacteria</taxon>
        <taxon>Pseudomonadati</taxon>
        <taxon>Planctomycetota</taxon>
        <taxon>Planctomycetia</taxon>
        <taxon>Planctomycetales</taxon>
        <taxon>Planctomycetaceae</taxon>
        <taxon>Fuerstiella</taxon>
    </lineage>
</organism>
<dbReference type="RefSeq" id="WP_145944122.1">
    <property type="nucleotide sequence ID" value="NZ_CP017641.1"/>
</dbReference>
<protein>
    <recommendedName>
        <fullName evidence="2">DUF6798 domain-containing protein</fullName>
    </recommendedName>
</protein>
<dbReference type="Pfam" id="PF20604">
    <property type="entry name" value="DUF6798"/>
    <property type="match status" value="1"/>
</dbReference>
<dbReference type="InterPro" id="IPR046477">
    <property type="entry name" value="DUF6798"/>
</dbReference>
<keyword evidence="1" id="KW-0472">Membrane</keyword>
<keyword evidence="1" id="KW-1133">Transmembrane helix</keyword>
<proteinExistence type="predicted"/>
<evidence type="ECO:0000313" key="4">
    <source>
        <dbReference type="Proteomes" id="UP000187735"/>
    </source>
</evidence>
<reference evidence="3 4" key="1">
    <citation type="journal article" date="2016" name="Front. Microbiol.">
        <title>Fuerstia marisgermanicae gen. nov., sp. nov., an Unusual Member of the Phylum Planctomycetes from the German Wadden Sea.</title>
        <authorList>
            <person name="Kohn T."/>
            <person name="Heuer A."/>
            <person name="Jogler M."/>
            <person name="Vollmers J."/>
            <person name="Boedeker C."/>
            <person name="Bunk B."/>
            <person name="Rast P."/>
            <person name="Borchert D."/>
            <person name="Glockner I."/>
            <person name="Freese H.M."/>
            <person name="Klenk H.P."/>
            <person name="Overmann J."/>
            <person name="Kaster A.K."/>
            <person name="Rohde M."/>
            <person name="Wiegand S."/>
            <person name="Jogler C."/>
        </authorList>
    </citation>
    <scope>NUCLEOTIDE SEQUENCE [LARGE SCALE GENOMIC DNA]</scope>
    <source>
        <strain evidence="3 4">NH11</strain>
    </source>
</reference>
<evidence type="ECO:0000313" key="3">
    <source>
        <dbReference type="EMBL" id="APZ92727.1"/>
    </source>
</evidence>
<feature type="transmembrane region" description="Helical" evidence="1">
    <location>
        <begin position="340"/>
        <end position="360"/>
    </location>
</feature>
<evidence type="ECO:0000256" key="1">
    <source>
        <dbReference type="SAM" id="Phobius"/>
    </source>
</evidence>
<sequence length="565" mass="61995">MQPRDEPAAQILASPGRLGDSRWNAVAAWAVVSGIFVAVSLWQTPLPGINEPHYLTKARAFADPGWCERDFFLQSANAHYVFFAVVGPVTTWFCFGTVAVIGRILSLSLLACGWNMIGRRLGLNALGSAVAASVFCGIGATGNFSGEWIIGGFEGKVPSYGFALVGVAWWLDAWTTSLRRKYALAGVFMGAAVAWHPVVGMWICIGIAISEFARLVSRVVLRSKLSDEHVADTSDAQPDIGRTATTSHLLVNSIVFVLSAFVVALPGLIPAAELVLSSTLEADPVDQANYIQVFWRLAHHLDPSTFPPSAWLHTAVLLTVCLAAIVFVRTKSIADRWYPLLWLLAASSVVCAAGIGIGWHSKPMLQLPDWQWRAALLKFYPFRFFDALLPITASFAVAAAWDKLRLMKLKQVTARSVLAAALMALSAAVIIVPGRQHHASYTPAAFAEWQRACEWLRQNTSADALVLGPRESFGLKWFAHRAEYVCFKDCPQDAAGILEWNRRLWAIHGWSESSYQDESFDVEDTQRLHADTGITHIITRRLGPFTQPPVSTFGMWRVYAIAGGE</sequence>
<keyword evidence="4" id="KW-1185">Reference proteome</keyword>
<feature type="transmembrane region" description="Helical" evidence="1">
    <location>
        <begin position="310"/>
        <end position="328"/>
    </location>
</feature>
<feature type="transmembrane region" description="Helical" evidence="1">
    <location>
        <begin position="80"/>
        <end position="101"/>
    </location>
</feature>
<feature type="transmembrane region" description="Helical" evidence="1">
    <location>
        <begin position="121"/>
        <end position="140"/>
    </location>
</feature>
<dbReference type="KEGG" id="fmr:Fuma_02339"/>
<feature type="transmembrane region" description="Helical" evidence="1">
    <location>
        <begin position="412"/>
        <end position="432"/>
    </location>
</feature>
<evidence type="ECO:0000259" key="2">
    <source>
        <dbReference type="Pfam" id="PF20604"/>
    </source>
</evidence>
<feature type="transmembrane region" description="Helical" evidence="1">
    <location>
        <begin position="249"/>
        <end position="269"/>
    </location>
</feature>